<reference evidence="3" key="1">
    <citation type="journal article" date="2019" name="Int. J. Syst. Evol. Microbiol.">
        <title>The Global Catalogue of Microorganisms (GCM) 10K type strain sequencing project: providing services to taxonomists for standard genome sequencing and annotation.</title>
        <authorList>
            <consortium name="The Broad Institute Genomics Platform"/>
            <consortium name="The Broad Institute Genome Sequencing Center for Infectious Disease"/>
            <person name="Wu L."/>
            <person name="Ma J."/>
        </authorList>
    </citation>
    <scope>NUCLEOTIDE SEQUENCE [LARGE SCALE GENOMIC DNA]</scope>
    <source>
        <strain evidence="3">CAIM 431</strain>
    </source>
</reference>
<comment type="caution">
    <text evidence="2">The sequence shown here is derived from an EMBL/GenBank/DDBJ whole genome shotgun (WGS) entry which is preliminary data.</text>
</comment>
<organism evidence="2 3">
    <name type="scientific">Luteococcus peritonei</name>
    <dbReference type="NCBI Taxonomy" id="88874"/>
    <lineage>
        <taxon>Bacteria</taxon>
        <taxon>Bacillati</taxon>
        <taxon>Actinomycetota</taxon>
        <taxon>Actinomycetes</taxon>
        <taxon>Propionibacteriales</taxon>
        <taxon>Propionibacteriaceae</taxon>
        <taxon>Luteococcus</taxon>
    </lineage>
</organism>
<protein>
    <submittedName>
        <fullName evidence="2">Sugar phosphate isomerase/epimerase family protein</fullName>
    </submittedName>
</protein>
<dbReference type="RefSeq" id="WP_343873096.1">
    <property type="nucleotide sequence ID" value="NZ_BAAAIX010000013.1"/>
</dbReference>
<evidence type="ECO:0000313" key="3">
    <source>
        <dbReference type="Proteomes" id="UP001597326"/>
    </source>
</evidence>
<dbReference type="InterPro" id="IPR036237">
    <property type="entry name" value="Xyl_isomerase-like_sf"/>
</dbReference>
<dbReference type="PANTHER" id="PTHR12110">
    <property type="entry name" value="HYDROXYPYRUVATE ISOMERASE"/>
    <property type="match status" value="1"/>
</dbReference>
<proteinExistence type="predicted"/>
<accession>A0ABW4RXG9</accession>
<dbReference type="EMBL" id="JBHUFZ010000016">
    <property type="protein sequence ID" value="MFD1890133.1"/>
    <property type="molecule type" value="Genomic_DNA"/>
</dbReference>
<keyword evidence="3" id="KW-1185">Reference proteome</keyword>
<evidence type="ECO:0000259" key="1">
    <source>
        <dbReference type="Pfam" id="PF01261"/>
    </source>
</evidence>
<dbReference type="InterPro" id="IPR013022">
    <property type="entry name" value="Xyl_isomerase-like_TIM-brl"/>
</dbReference>
<gene>
    <name evidence="2" type="ORF">ACFSCS_08040</name>
</gene>
<dbReference type="Gene3D" id="3.20.20.150">
    <property type="entry name" value="Divalent-metal-dependent TIM barrel enzymes"/>
    <property type="match status" value="1"/>
</dbReference>
<dbReference type="SUPFAM" id="SSF51658">
    <property type="entry name" value="Xylose isomerase-like"/>
    <property type="match status" value="1"/>
</dbReference>
<evidence type="ECO:0000313" key="2">
    <source>
        <dbReference type="EMBL" id="MFD1890133.1"/>
    </source>
</evidence>
<keyword evidence="2" id="KW-0413">Isomerase</keyword>
<name>A0ABW4RXG9_9ACTN</name>
<sequence length="288" mass="31926">MDANQVNAAPAESTRPVCPAKVGLSTSSVYPESTASGFELAAQLGWDGVEVMVGIDPLAADIDRVEALRDYHQVPVMAIHAPCLLVTQGTWGSDPWEKLERSAEAATRLGADVVVVHPPFRWQANYARTFVDGIRRLNAETGIIFAVENMYPWRTPGTPFQAYVPSWDPTELSYEHLTLDLSHASTSRVQSLDYLEQWGPRLKHVHITDGKGSLKDEHLFPGEGDQQAFELMRRLAERQFDGHVVLEVNTRKAGSRARREELLAQCLADIREHLGQAQPVAEPAGEPR</sequence>
<dbReference type="InterPro" id="IPR050312">
    <property type="entry name" value="IolE/XylAMocC-like"/>
</dbReference>
<dbReference type="PANTHER" id="PTHR12110:SF47">
    <property type="match status" value="1"/>
</dbReference>
<dbReference type="GO" id="GO:0016853">
    <property type="term" value="F:isomerase activity"/>
    <property type="evidence" value="ECO:0007669"/>
    <property type="project" value="UniProtKB-KW"/>
</dbReference>
<dbReference type="Pfam" id="PF01261">
    <property type="entry name" value="AP_endonuc_2"/>
    <property type="match status" value="1"/>
</dbReference>
<dbReference type="Proteomes" id="UP001597326">
    <property type="component" value="Unassembled WGS sequence"/>
</dbReference>
<feature type="domain" description="Xylose isomerase-like TIM barrel" evidence="1">
    <location>
        <begin position="38"/>
        <end position="258"/>
    </location>
</feature>